<dbReference type="EMBL" id="BARS01047107">
    <property type="protein sequence ID" value="GAG36443.1"/>
    <property type="molecule type" value="Genomic_DNA"/>
</dbReference>
<comment type="caution">
    <text evidence="1">The sequence shown here is derived from an EMBL/GenBank/DDBJ whole genome shotgun (WGS) entry which is preliminary data.</text>
</comment>
<reference evidence="1" key="1">
    <citation type="journal article" date="2014" name="Front. Microbiol.">
        <title>High frequency of phylogenetically diverse reductive dehalogenase-homologous genes in deep subseafloor sedimentary metagenomes.</title>
        <authorList>
            <person name="Kawai M."/>
            <person name="Futagami T."/>
            <person name="Toyoda A."/>
            <person name="Takaki Y."/>
            <person name="Nishi S."/>
            <person name="Hori S."/>
            <person name="Arai W."/>
            <person name="Tsubouchi T."/>
            <person name="Morono Y."/>
            <person name="Uchiyama I."/>
            <person name="Ito T."/>
            <person name="Fujiyama A."/>
            <person name="Inagaki F."/>
            <person name="Takami H."/>
        </authorList>
    </citation>
    <scope>NUCLEOTIDE SEQUENCE</scope>
    <source>
        <strain evidence="1">Expedition CK06-06</strain>
    </source>
</reference>
<feature type="non-terminal residue" evidence="1">
    <location>
        <position position="143"/>
    </location>
</feature>
<accession>X0XIG0</accession>
<proteinExistence type="predicted"/>
<dbReference type="AlphaFoldDB" id="X0XIG0"/>
<protein>
    <submittedName>
        <fullName evidence="1">Uncharacterized protein</fullName>
    </submittedName>
</protein>
<name>X0XIG0_9ZZZZ</name>
<evidence type="ECO:0000313" key="1">
    <source>
        <dbReference type="EMBL" id="GAG36443.1"/>
    </source>
</evidence>
<sequence length="143" mass="15656">MKKACLLDSAVICLVLALGAVTLAQQTALEYPYYLLDVYNPDEDCWKGMDIDGRWPVPVLPEQLLIGQPPSALSGVTIPADHWVELKFRGKIIDGPGDDIFLIELDAVNEQALVFITDGSGREYLLGYALVPDIGFYGQTEIG</sequence>
<gene>
    <name evidence="1" type="ORF">S01H1_70807</name>
</gene>
<organism evidence="1">
    <name type="scientific">marine sediment metagenome</name>
    <dbReference type="NCBI Taxonomy" id="412755"/>
    <lineage>
        <taxon>unclassified sequences</taxon>
        <taxon>metagenomes</taxon>
        <taxon>ecological metagenomes</taxon>
    </lineage>
</organism>